<dbReference type="KEGG" id="sfic:EIZ62_21340"/>
<dbReference type="OrthoDB" id="8375282at2"/>
<gene>
    <name evidence="2" type="ORF">EIZ62_21340</name>
</gene>
<reference evidence="2 3" key="1">
    <citation type="submission" date="2018-12" db="EMBL/GenBank/DDBJ databases">
        <title>Complete genome sequence of Streptomyces ficellus NRRL8067, the producer of ficellomycin, feldamycin and nojirimycin.</title>
        <authorList>
            <person name="Zhang H."/>
            <person name="Yue R."/>
            <person name="Liu Y."/>
            <person name="Li M."/>
            <person name="Mu H."/>
            <person name="Zhang J."/>
        </authorList>
    </citation>
    <scope>NUCLEOTIDE SEQUENCE [LARGE SCALE GENOMIC DNA]</scope>
    <source>
        <strain evidence="2 3">NRRL 8067</strain>
    </source>
</reference>
<feature type="domain" description="SnoaL-like" evidence="1">
    <location>
        <begin position="68"/>
        <end position="168"/>
    </location>
</feature>
<dbReference type="AlphaFoldDB" id="A0A6I6FBS6"/>
<organism evidence="2 3">
    <name type="scientific">Streptomyces ficellus</name>
    <dbReference type="NCBI Taxonomy" id="1977088"/>
    <lineage>
        <taxon>Bacteria</taxon>
        <taxon>Bacillati</taxon>
        <taxon>Actinomycetota</taxon>
        <taxon>Actinomycetes</taxon>
        <taxon>Kitasatosporales</taxon>
        <taxon>Streptomycetaceae</taxon>
        <taxon>Streptomyces</taxon>
    </lineage>
</organism>
<keyword evidence="3" id="KW-1185">Reference proteome</keyword>
<dbReference type="InterPro" id="IPR037401">
    <property type="entry name" value="SnoaL-like"/>
</dbReference>
<evidence type="ECO:0000259" key="1">
    <source>
        <dbReference type="Pfam" id="PF12680"/>
    </source>
</evidence>
<accession>A0A6I6FBS6</accession>
<dbReference type="InterPro" id="IPR032710">
    <property type="entry name" value="NTF2-like_dom_sf"/>
</dbReference>
<sequence length="188" mass="20733">MNNRSAARVRWPSSATAAKYRNSRVSMSMPQGYGCGYWTGAAGRREPDRTTSHRPGRVQMSSPNIELIRRFWAGYATGDLDAVLWPDAVWHVPGDHPLAGSHRGADGITTYLEGLATGDLTADVRYTGADETHVVEVHHCESHRGDGTDIAMDWVLVFRIDRGRIAEIRHFPADQAAVDEFFNVLVGG</sequence>
<proteinExistence type="predicted"/>
<dbReference type="EMBL" id="CP034279">
    <property type="protein sequence ID" value="QGV80494.1"/>
    <property type="molecule type" value="Genomic_DNA"/>
</dbReference>
<dbReference type="Pfam" id="PF12680">
    <property type="entry name" value="SnoaL_2"/>
    <property type="match status" value="1"/>
</dbReference>
<evidence type="ECO:0000313" key="3">
    <source>
        <dbReference type="Proteomes" id="UP000422572"/>
    </source>
</evidence>
<dbReference type="Proteomes" id="UP000422572">
    <property type="component" value="Chromosome"/>
</dbReference>
<dbReference type="Gene3D" id="3.10.450.50">
    <property type="match status" value="1"/>
</dbReference>
<name>A0A6I6FBS6_9ACTN</name>
<protein>
    <recommendedName>
        <fullName evidence="1">SnoaL-like domain-containing protein</fullName>
    </recommendedName>
</protein>
<evidence type="ECO:0000313" key="2">
    <source>
        <dbReference type="EMBL" id="QGV80494.1"/>
    </source>
</evidence>
<dbReference type="SUPFAM" id="SSF54427">
    <property type="entry name" value="NTF2-like"/>
    <property type="match status" value="1"/>
</dbReference>